<keyword evidence="3" id="KW-1185">Reference proteome</keyword>
<dbReference type="InterPro" id="IPR050464">
    <property type="entry name" value="Zeta_carotene_desat/Oxidored"/>
</dbReference>
<evidence type="ECO:0000313" key="2">
    <source>
        <dbReference type="EMBL" id="KAF7426301.1"/>
    </source>
</evidence>
<proteinExistence type="predicted"/>
<evidence type="ECO:0008006" key="4">
    <source>
        <dbReference type="Google" id="ProtNLM"/>
    </source>
</evidence>
<dbReference type="PRINTS" id="PR00419">
    <property type="entry name" value="ADXRDTASE"/>
</dbReference>
<dbReference type="GO" id="GO:0016491">
    <property type="term" value="F:oxidoreductase activity"/>
    <property type="evidence" value="ECO:0007669"/>
    <property type="project" value="TreeGrafter"/>
</dbReference>
<dbReference type="VEuPathDB" id="FungiDB:PC9H_008669"/>
<feature type="compositionally biased region" description="Basic and acidic residues" evidence="1">
    <location>
        <begin position="419"/>
        <end position="431"/>
    </location>
</feature>
<feature type="region of interest" description="Disordered" evidence="1">
    <location>
        <begin position="407"/>
        <end position="431"/>
    </location>
</feature>
<dbReference type="PANTHER" id="PTHR42923:SF20">
    <property type="entry name" value="FLAVIN-CONTAINING AMINE OXIDASEDEHYDROGENASE"/>
    <property type="match status" value="1"/>
</dbReference>
<organism evidence="2 3">
    <name type="scientific">Pleurotus ostreatus</name>
    <name type="common">Oyster mushroom</name>
    <name type="synonym">White-rot fungus</name>
    <dbReference type="NCBI Taxonomy" id="5322"/>
    <lineage>
        <taxon>Eukaryota</taxon>
        <taxon>Fungi</taxon>
        <taxon>Dikarya</taxon>
        <taxon>Basidiomycota</taxon>
        <taxon>Agaricomycotina</taxon>
        <taxon>Agaricomycetes</taxon>
        <taxon>Agaricomycetidae</taxon>
        <taxon>Agaricales</taxon>
        <taxon>Pleurotineae</taxon>
        <taxon>Pleurotaceae</taxon>
        <taxon>Pleurotus</taxon>
    </lineage>
</organism>
<dbReference type="Proteomes" id="UP000623687">
    <property type="component" value="Unassembled WGS sequence"/>
</dbReference>
<protein>
    <recommendedName>
        <fullName evidence="4">FAD dependent oxidoreductase</fullName>
    </recommendedName>
</protein>
<dbReference type="GeneID" id="59378487"/>
<accession>A0A8H7DTB4</accession>
<evidence type="ECO:0000256" key="1">
    <source>
        <dbReference type="SAM" id="MobiDB-lite"/>
    </source>
</evidence>
<dbReference type="Gene3D" id="1.10.405.20">
    <property type="match status" value="1"/>
</dbReference>
<evidence type="ECO:0000313" key="3">
    <source>
        <dbReference type="Proteomes" id="UP000623687"/>
    </source>
</evidence>
<dbReference type="RefSeq" id="XP_036629605.1">
    <property type="nucleotide sequence ID" value="XM_036778177.1"/>
</dbReference>
<dbReference type="InterPro" id="IPR036188">
    <property type="entry name" value="FAD/NAD-bd_sf"/>
</dbReference>
<dbReference type="PANTHER" id="PTHR42923">
    <property type="entry name" value="PROTOPORPHYRINOGEN OXIDASE"/>
    <property type="match status" value="1"/>
</dbReference>
<reference evidence="2" key="1">
    <citation type="submission" date="2019-07" db="EMBL/GenBank/DDBJ databases">
        <authorList>
            <person name="Palmer J.M."/>
        </authorList>
    </citation>
    <scope>NUCLEOTIDE SEQUENCE</scope>
    <source>
        <strain evidence="2">PC9</strain>
    </source>
</reference>
<dbReference type="Gene3D" id="3.50.50.60">
    <property type="entry name" value="FAD/NAD(P)-binding domain"/>
    <property type="match status" value="1"/>
</dbReference>
<name>A0A8H7DTB4_PLEOS</name>
<gene>
    <name evidence="2" type="ORF">PC9H_008669</name>
</gene>
<dbReference type="AlphaFoldDB" id="A0A8H7DTB4"/>
<comment type="caution">
    <text evidence="2">The sequence shown here is derived from an EMBL/GenBank/DDBJ whole genome shotgun (WGS) entry which is preliminary data.</text>
</comment>
<dbReference type="OrthoDB" id="2019015at2759"/>
<sequence length="573" mass="64513">MSQTADNRKRVAIVGGGAAGMSAAYALSLCPGEFEVVLFERSSSPGGMATSTPINAKKYGASYINDGVQGGSPVFGNTYSMFEKLGCTPSEVGFQISFGREVGEDYWSNVFPAALLDQHKDSIKRFSTFLKVTSNPVLEPVFGLMPIHLSLTLFRFPKTFAEALVFPLVALFMGTGNQTPYVSTAIVERLFTDKSMRLFDYSKESFVNGIPEMRAFPCLGEVYRRWKKEVESRGNVEVRLRVEVTGMQRSVKYVDQSNGQKREGVKIYSRATLGTNNDQEIEGYAGAETEEMFSDVIIACDADAALKVLGKDASWMERKVLGNVKYLWDITVTHNDLGYLEKYYRVRFSDDLPSKKRLAEGDEETKKAVEFAKDNFNPLYYVRSYPEDKKKIEMSFDLTNYQPQFKGESPFGPDDDQANDDRAASASDPRRSIHAVSLADGELPPLEDHVFQTIFLDKDGSEGMWTKSEIDKEKVIAEKWWKQQSHRWQHYAGTVPWMMFLNGKRHTYFAGAWTILNMHEIAVCSGLGAAYRLGAPYPFADKPEELCGRLFKLTLGVNHRMRARKEDRDGFIA</sequence>
<dbReference type="SUPFAM" id="SSF51905">
    <property type="entry name" value="FAD/NAD(P)-binding domain"/>
    <property type="match status" value="1"/>
</dbReference>
<dbReference type="EMBL" id="JACETU010000006">
    <property type="protein sequence ID" value="KAF7426301.1"/>
    <property type="molecule type" value="Genomic_DNA"/>
</dbReference>
<dbReference type="Pfam" id="PF13450">
    <property type="entry name" value="NAD_binding_8"/>
    <property type="match status" value="1"/>
</dbReference>